<dbReference type="InterPro" id="IPR050147">
    <property type="entry name" value="Ser/Thr_Dehydratase"/>
</dbReference>
<keyword evidence="6" id="KW-1185">Reference proteome</keyword>
<evidence type="ECO:0000313" key="6">
    <source>
        <dbReference type="Proteomes" id="UP001596109"/>
    </source>
</evidence>
<dbReference type="PANTHER" id="PTHR48078:SF6">
    <property type="entry name" value="L-THREONINE DEHYDRATASE CATABOLIC TDCB"/>
    <property type="match status" value="1"/>
</dbReference>
<dbReference type="CDD" id="cd01563">
    <property type="entry name" value="Thr-synth_1"/>
    <property type="match status" value="1"/>
</dbReference>
<gene>
    <name evidence="5" type="ORF">ACFPRA_21340</name>
</gene>
<evidence type="ECO:0000313" key="5">
    <source>
        <dbReference type="EMBL" id="MFC5591434.1"/>
    </source>
</evidence>
<dbReference type="Gene3D" id="3.40.50.1100">
    <property type="match status" value="2"/>
</dbReference>
<dbReference type="PANTHER" id="PTHR48078">
    <property type="entry name" value="THREONINE DEHYDRATASE, MITOCHONDRIAL-RELATED"/>
    <property type="match status" value="1"/>
</dbReference>
<dbReference type="InterPro" id="IPR000634">
    <property type="entry name" value="Ser/Thr_deHydtase_PyrdxlP-BS"/>
</dbReference>
<dbReference type="EC" id="4.2.3.1" evidence="5"/>
<dbReference type="InterPro" id="IPR036052">
    <property type="entry name" value="TrpB-like_PALP_sf"/>
</dbReference>
<organism evidence="5 6">
    <name type="scientific">Sporosarcina soli</name>
    <dbReference type="NCBI Taxonomy" id="334736"/>
    <lineage>
        <taxon>Bacteria</taxon>
        <taxon>Bacillati</taxon>
        <taxon>Bacillota</taxon>
        <taxon>Bacilli</taxon>
        <taxon>Bacillales</taxon>
        <taxon>Caryophanaceae</taxon>
        <taxon>Sporosarcina</taxon>
    </lineage>
</organism>
<proteinExistence type="predicted"/>
<dbReference type="RefSeq" id="WP_381439228.1">
    <property type="nucleotide sequence ID" value="NZ_JBHSNO010000016.1"/>
</dbReference>
<keyword evidence="3 5" id="KW-0456">Lyase</keyword>
<protein>
    <submittedName>
        <fullName evidence="5">Threonine synthase</fullName>
        <ecNumber evidence="5">4.2.3.1</ecNumber>
    </submittedName>
</protein>
<dbReference type="EMBL" id="JBHSNO010000016">
    <property type="protein sequence ID" value="MFC5591434.1"/>
    <property type="molecule type" value="Genomic_DNA"/>
</dbReference>
<dbReference type="InterPro" id="IPR001926">
    <property type="entry name" value="TrpB-like_PALP"/>
</dbReference>
<feature type="domain" description="Tryptophan synthase beta chain-like PALP" evidence="4">
    <location>
        <begin position="68"/>
        <end position="361"/>
    </location>
</feature>
<comment type="caution">
    <text evidence="5">The sequence shown here is derived from an EMBL/GenBank/DDBJ whole genome shotgun (WGS) entry which is preliminary data.</text>
</comment>
<evidence type="ECO:0000256" key="2">
    <source>
        <dbReference type="ARBA" id="ARBA00022898"/>
    </source>
</evidence>
<comment type="cofactor">
    <cofactor evidence="1">
        <name>pyridoxal 5'-phosphate</name>
        <dbReference type="ChEBI" id="CHEBI:597326"/>
    </cofactor>
</comment>
<accession>A0ABW0TSQ0</accession>
<dbReference type="Proteomes" id="UP001596109">
    <property type="component" value="Unassembled WGS sequence"/>
</dbReference>
<dbReference type="PROSITE" id="PS00165">
    <property type="entry name" value="DEHYDRATASE_SER_THR"/>
    <property type="match status" value="1"/>
</dbReference>
<evidence type="ECO:0000256" key="3">
    <source>
        <dbReference type="ARBA" id="ARBA00023239"/>
    </source>
</evidence>
<evidence type="ECO:0000256" key="1">
    <source>
        <dbReference type="ARBA" id="ARBA00001933"/>
    </source>
</evidence>
<dbReference type="GO" id="GO:0004795">
    <property type="term" value="F:threonine synthase activity"/>
    <property type="evidence" value="ECO:0007669"/>
    <property type="project" value="UniProtKB-EC"/>
</dbReference>
<name>A0ABW0TSQ0_9BACL</name>
<keyword evidence="2" id="KW-0663">Pyridoxal phosphate</keyword>
<dbReference type="Pfam" id="PF00291">
    <property type="entry name" value="PALP"/>
    <property type="match status" value="1"/>
</dbReference>
<reference evidence="6" key="1">
    <citation type="journal article" date="2019" name="Int. J. Syst. Evol. Microbiol.">
        <title>The Global Catalogue of Microorganisms (GCM) 10K type strain sequencing project: providing services to taxonomists for standard genome sequencing and annotation.</title>
        <authorList>
            <consortium name="The Broad Institute Genomics Platform"/>
            <consortium name="The Broad Institute Genome Sequencing Center for Infectious Disease"/>
            <person name="Wu L."/>
            <person name="Ma J."/>
        </authorList>
    </citation>
    <scope>NUCLEOTIDE SEQUENCE [LARGE SCALE GENOMIC DNA]</scope>
    <source>
        <strain evidence="6">CGMCC 4.1434</strain>
    </source>
</reference>
<sequence length="371" mass="40712">MKQYRCNDCGEEQAITPTVWRCACGGVFDLVKDTPKIDVTAWNNYPNTLWRYVETMPFAADSKTWEHVTMGEGQTPLIVLDAEEPNTYVKVDYMMPTLSFKDRGAAVLMTKAKELGVSKVIADSSGNAGTAIAAYAARCNIACDIYLSDDTSLKKIAQVKAHGATIKQIHGTREEIATAAQQAVEEENVFYASHVYNPYFYEGTKTYAYEIYEQLKGAPDTLIIPVGNGTLLLGAYYGFKELLENGLIEKMPKIVAIQAANCAPLVNAYQAGDKSAQAFTNRGTLAEGIAIAAPARSKQILEAVRHTDGTFIEIEENEIVSAREQLSEKGFYVEVTSAVNYAGYLKYEKAPDEKIIIPLCGAGIKSNSHEY</sequence>
<dbReference type="SUPFAM" id="SSF53686">
    <property type="entry name" value="Tryptophan synthase beta subunit-like PLP-dependent enzymes"/>
    <property type="match status" value="1"/>
</dbReference>
<evidence type="ECO:0000259" key="4">
    <source>
        <dbReference type="Pfam" id="PF00291"/>
    </source>
</evidence>